<reference evidence="3" key="1">
    <citation type="journal article" date="2016" name="Nature">
        <title>Genome evolution in the allotetraploid frog Xenopus laevis.</title>
        <authorList>
            <person name="Session A.M."/>
            <person name="Uno Y."/>
            <person name="Kwon T."/>
            <person name="Chapman J.A."/>
            <person name="Toyoda A."/>
            <person name="Takahashi S."/>
            <person name="Fukui A."/>
            <person name="Hikosaka A."/>
            <person name="Suzuki A."/>
            <person name="Kondo M."/>
            <person name="van Heeringen S.J."/>
            <person name="Quigley I."/>
            <person name="Heinz S."/>
            <person name="Ogino H."/>
            <person name="Ochi H."/>
            <person name="Hellsten U."/>
            <person name="Lyons J.B."/>
            <person name="Simakov O."/>
            <person name="Putnam N."/>
            <person name="Stites J."/>
            <person name="Kuroki Y."/>
            <person name="Tanaka T."/>
            <person name="Michiue T."/>
            <person name="Watanabe M."/>
            <person name="Bogdanovic O."/>
            <person name="Lister R."/>
            <person name="Georgiou G."/>
            <person name="Paranjpe S.S."/>
            <person name="van Kruijsbergen I."/>
            <person name="Shu S."/>
            <person name="Carlson J."/>
            <person name="Kinoshita T."/>
            <person name="Ohta Y."/>
            <person name="Mawaribuchi S."/>
            <person name="Jenkins J."/>
            <person name="Grimwood J."/>
            <person name="Schmutz J."/>
            <person name="Mitros T."/>
            <person name="Mozaffari S.V."/>
            <person name="Suzuki Y."/>
            <person name="Haramoto Y."/>
            <person name="Yamamoto T.S."/>
            <person name="Takagi C."/>
            <person name="Heald R."/>
            <person name="Miller K."/>
            <person name="Haudenschild C."/>
            <person name="Kitzman J."/>
            <person name="Nakayama T."/>
            <person name="Izutsu Y."/>
            <person name="Robert J."/>
            <person name="Fortriede J."/>
            <person name="Burns K."/>
            <person name="Lotay V."/>
            <person name="Karimi K."/>
            <person name="Yasuoka Y."/>
            <person name="Dichmann D.S."/>
            <person name="Flajnik M.F."/>
            <person name="Houston D.W."/>
            <person name="Shendure J."/>
            <person name="DuPasquier L."/>
            <person name="Vize P.D."/>
            <person name="Zorn A.M."/>
            <person name="Ito M."/>
            <person name="Marcotte E.M."/>
            <person name="Wallingford J.B."/>
            <person name="Ito Y."/>
            <person name="Asashima M."/>
            <person name="Ueno N."/>
            <person name="Matsuda Y."/>
            <person name="Veenstra G.J."/>
            <person name="Fujiyama A."/>
            <person name="Harland R.M."/>
            <person name="Taira M."/>
            <person name="Rokhsar D.S."/>
        </authorList>
    </citation>
    <scope>NUCLEOTIDE SEQUENCE [LARGE SCALE GENOMIC DNA]</scope>
    <source>
        <strain evidence="3">J</strain>
    </source>
</reference>
<dbReference type="EMBL" id="CM004473">
    <property type="protein sequence ID" value="OCT81952.1"/>
    <property type="molecule type" value="Genomic_DNA"/>
</dbReference>
<dbReference type="Proteomes" id="UP000694892">
    <property type="component" value="Chromosome 4S"/>
</dbReference>
<accession>A0A974CYZ5</accession>
<sequence length="174" mass="20894">MCLFLCAVLIHMAPLHINSNLPKSLFYITGASEMGLRAIMDCLYIKGYQKGLEWIYMEEEGICEIIEFEGPLAALYLKCMRQDIICQMKWALYDYWMAKDNMRTTRWWKIRLMSELQQDKRKAKAQLRYLYKILEAINRAILRRTWRDIQVQYLMNIFLKVLLFCNGKYKGLMY</sequence>
<evidence type="ECO:0000313" key="2">
    <source>
        <dbReference type="EMBL" id="OCT81952.1"/>
    </source>
</evidence>
<dbReference type="AlphaFoldDB" id="A0A974CYZ5"/>
<gene>
    <name evidence="2" type="ORF">XELAEV_18024460mg</name>
</gene>
<organism evidence="2 3">
    <name type="scientific">Xenopus laevis</name>
    <name type="common">African clawed frog</name>
    <dbReference type="NCBI Taxonomy" id="8355"/>
    <lineage>
        <taxon>Eukaryota</taxon>
        <taxon>Metazoa</taxon>
        <taxon>Chordata</taxon>
        <taxon>Craniata</taxon>
        <taxon>Vertebrata</taxon>
        <taxon>Euteleostomi</taxon>
        <taxon>Amphibia</taxon>
        <taxon>Batrachia</taxon>
        <taxon>Anura</taxon>
        <taxon>Pipoidea</taxon>
        <taxon>Pipidae</taxon>
        <taxon>Xenopodinae</taxon>
        <taxon>Xenopus</taxon>
        <taxon>Xenopus</taxon>
    </lineage>
</organism>
<protein>
    <submittedName>
        <fullName evidence="2">Uncharacterized protein</fullName>
    </submittedName>
</protein>
<evidence type="ECO:0000256" key="1">
    <source>
        <dbReference type="SAM" id="SignalP"/>
    </source>
</evidence>
<keyword evidence="1" id="KW-0732">Signal</keyword>
<feature type="signal peptide" evidence="1">
    <location>
        <begin position="1"/>
        <end position="19"/>
    </location>
</feature>
<feature type="chain" id="PRO_5037379213" evidence="1">
    <location>
        <begin position="20"/>
        <end position="174"/>
    </location>
</feature>
<evidence type="ECO:0000313" key="3">
    <source>
        <dbReference type="Proteomes" id="UP000694892"/>
    </source>
</evidence>
<proteinExistence type="predicted"/>
<name>A0A974CYZ5_XENLA</name>